<evidence type="ECO:0000313" key="3">
    <source>
        <dbReference type="Proteomes" id="UP001058739"/>
    </source>
</evidence>
<feature type="transmembrane region" description="Helical" evidence="1">
    <location>
        <begin position="55"/>
        <end position="74"/>
    </location>
</feature>
<organism evidence="2 3">
    <name type="scientific">Brucella pseudintermedia</name>
    <dbReference type="NCBI Taxonomy" id="370111"/>
    <lineage>
        <taxon>Bacteria</taxon>
        <taxon>Pseudomonadati</taxon>
        <taxon>Pseudomonadota</taxon>
        <taxon>Alphaproteobacteria</taxon>
        <taxon>Hyphomicrobiales</taxon>
        <taxon>Brucellaceae</taxon>
        <taxon>Brucella/Ochrobactrum group</taxon>
        <taxon>Brucella</taxon>
    </lineage>
</organism>
<keyword evidence="1" id="KW-0472">Membrane</keyword>
<evidence type="ECO:0000256" key="1">
    <source>
        <dbReference type="SAM" id="Phobius"/>
    </source>
</evidence>
<keyword evidence="3" id="KW-1185">Reference proteome</keyword>
<name>A0ABY5UBI3_9HYPH</name>
<evidence type="ECO:0000313" key="2">
    <source>
        <dbReference type="EMBL" id="UWL60684.1"/>
    </source>
</evidence>
<feature type="transmembrane region" description="Helical" evidence="1">
    <location>
        <begin position="86"/>
        <end position="104"/>
    </location>
</feature>
<proteinExistence type="predicted"/>
<gene>
    <name evidence="2" type="ORF">NIK97_02670</name>
</gene>
<accession>A0ABY5UBI3</accession>
<reference evidence="2" key="1">
    <citation type="submission" date="2022-06" db="EMBL/GenBank/DDBJ databases">
        <title>Complete Genome Sequence of Deoxynivalenol-bioadsorption Ochrobactrum pseudintermedium ASAG-D25.</title>
        <authorList>
            <person name="Wang N."/>
        </authorList>
    </citation>
    <scope>NUCLEOTIDE SEQUENCE</scope>
    <source>
        <strain evidence="2">ASAG-D25</strain>
    </source>
</reference>
<protein>
    <recommendedName>
        <fullName evidence="4">DUF1648 domain-containing protein</fullName>
    </recommendedName>
</protein>
<dbReference type="Proteomes" id="UP001058739">
    <property type="component" value="Chromosome 01"/>
</dbReference>
<feature type="transmembrane region" description="Helical" evidence="1">
    <location>
        <begin position="6"/>
        <end position="26"/>
    </location>
</feature>
<sequence>MADLETPVLAVGLMGFAISVLLAVIANSRFGELERLPMQWGLSGRINWTAPRVPALAFAPVLYAVLAGIFIWAAEHDPEKYTAKSAGIVLIAMIAVQILHLWMIDRYRLKLLK</sequence>
<keyword evidence="1" id="KW-1133">Transmembrane helix</keyword>
<evidence type="ECO:0008006" key="4">
    <source>
        <dbReference type="Google" id="ProtNLM"/>
    </source>
</evidence>
<keyword evidence="1" id="KW-0812">Transmembrane</keyword>
<dbReference type="EMBL" id="CP099967">
    <property type="protein sequence ID" value="UWL60684.1"/>
    <property type="molecule type" value="Genomic_DNA"/>
</dbReference>
<dbReference type="RefSeq" id="WP_144897176.1">
    <property type="nucleotide sequence ID" value="NZ_CP099967.1"/>
</dbReference>